<feature type="transmembrane region" description="Helical" evidence="1">
    <location>
        <begin position="15"/>
        <end position="39"/>
    </location>
</feature>
<keyword evidence="1" id="KW-1133">Transmembrane helix</keyword>
<dbReference type="AlphaFoldDB" id="A0A8B0SUM6"/>
<proteinExistence type="predicted"/>
<evidence type="ECO:0000256" key="1">
    <source>
        <dbReference type="SAM" id="Phobius"/>
    </source>
</evidence>
<keyword evidence="2" id="KW-0614">Plasmid</keyword>
<dbReference type="EMBL" id="MN956836">
    <property type="protein sequence ID" value="QTX14719.1"/>
    <property type="molecule type" value="Genomic_DNA"/>
</dbReference>
<name>A0A8B0SUM6_KLEPN</name>
<geneLocation type="plasmid" evidence="2">
    <name>p17-15-vir-like</name>
</geneLocation>
<organism evidence="2">
    <name type="scientific">Klebsiella pneumoniae</name>
    <dbReference type="NCBI Taxonomy" id="573"/>
    <lineage>
        <taxon>Bacteria</taxon>
        <taxon>Pseudomonadati</taxon>
        <taxon>Pseudomonadota</taxon>
        <taxon>Gammaproteobacteria</taxon>
        <taxon>Enterobacterales</taxon>
        <taxon>Enterobacteriaceae</taxon>
        <taxon>Klebsiella/Raoultella group</taxon>
        <taxon>Klebsiella</taxon>
        <taxon>Klebsiella pneumoniae complex</taxon>
    </lineage>
</organism>
<reference evidence="2" key="1">
    <citation type="submission" date="2020-01" db="EMBL/GenBank/DDBJ databases">
        <authorList>
            <person name="Qin S."/>
        </authorList>
    </citation>
    <scope>NUCLEOTIDE SEQUENCE</scope>
    <source>
        <strain evidence="2">CVir17-16-YZ6g</strain>
        <plasmid evidence="2">p17-15-vir-like</plasmid>
    </source>
</reference>
<accession>A0A8B0SUM6</accession>
<evidence type="ECO:0000313" key="2">
    <source>
        <dbReference type="EMBL" id="QTX14719.1"/>
    </source>
</evidence>
<keyword evidence="1" id="KW-0812">Transmembrane</keyword>
<sequence length="60" mass="7181">MLIDSWTSKYGISEIPFYCSLGLIAMAGWRVWHGVPVFIAHWRLFHRTMDFFITRRFSND</sequence>
<protein>
    <submittedName>
        <fullName evidence="2">Putative membrane protein</fullName>
    </submittedName>
</protein>
<keyword evidence="1" id="KW-0472">Membrane</keyword>